<keyword evidence="4 14" id="KW-0633">Potassium transport</keyword>
<dbReference type="EMBL" id="JBCNJP010003202">
    <property type="protein sequence ID" value="KAK9050135.1"/>
    <property type="molecule type" value="Genomic_DNA"/>
</dbReference>
<dbReference type="SUPFAM" id="SSF51206">
    <property type="entry name" value="cAMP-binding domain-like"/>
    <property type="match status" value="1"/>
</dbReference>
<evidence type="ECO:0000256" key="6">
    <source>
        <dbReference type="ARBA" id="ARBA00022826"/>
    </source>
</evidence>
<evidence type="ECO:0000256" key="5">
    <source>
        <dbReference type="ARBA" id="ARBA00022692"/>
    </source>
</evidence>
<comment type="caution">
    <text evidence="18">The sequence shown here is derived from an EMBL/GenBank/DDBJ whole genome shotgun (WGS) entry which is preliminary data.</text>
</comment>
<dbReference type="Gene3D" id="2.60.120.10">
    <property type="entry name" value="Jelly Rolls"/>
    <property type="match status" value="1"/>
</dbReference>
<dbReference type="AlphaFoldDB" id="A0AAP0CA24"/>
<dbReference type="SUPFAM" id="SSF48403">
    <property type="entry name" value="Ankyrin repeat"/>
    <property type="match status" value="1"/>
</dbReference>
<dbReference type="Pfam" id="PF00027">
    <property type="entry name" value="cNMP_binding"/>
    <property type="match status" value="1"/>
</dbReference>
<dbReference type="InterPro" id="IPR036770">
    <property type="entry name" value="Ankyrin_rpt-contain_sf"/>
</dbReference>
<keyword evidence="7 14" id="KW-0851">Voltage-gated channel</keyword>
<evidence type="ECO:0000256" key="10">
    <source>
        <dbReference type="ARBA" id="ARBA00023065"/>
    </source>
</evidence>
<dbReference type="CDD" id="cd00038">
    <property type="entry name" value="CAP_ED"/>
    <property type="match status" value="1"/>
</dbReference>
<dbReference type="PRINTS" id="PR01415">
    <property type="entry name" value="ANKYRIN"/>
</dbReference>
<dbReference type="GO" id="GO:0005249">
    <property type="term" value="F:voltage-gated potassium channel activity"/>
    <property type="evidence" value="ECO:0007669"/>
    <property type="project" value="UniProtKB-UniRule"/>
</dbReference>
<keyword evidence="6 14" id="KW-0631">Potassium channel</keyword>
<feature type="region of interest" description="Disordered" evidence="15">
    <location>
        <begin position="221"/>
        <end position="253"/>
    </location>
</feature>
<organism evidence="18 19">
    <name type="scientific">Deinandra increscens subsp. villosa</name>
    <dbReference type="NCBI Taxonomy" id="3103831"/>
    <lineage>
        <taxon>Eukaryota</taxon>
        <taxon>Viridiplantae</taxon>
        <taxon>Streptophyta</taxon>
        <taxon>Embryophyta</taxon>
        <taxon>Tracheophyta</taxon>
        <taxon>Spermatophyta</taxon>
        <taxon>Magnoliopsida</taxon>
        <taxon>eudicotyledons</taxon>
        <taxon>Gunneridae</taxon>
        <taxon>Pentapetalae</taxon>
        <taxon>asterids</taxon>
        <taxon>campanulids</taxon>
        <taxon>Asterales</taxon>
        <taxon>Asteraceae</taxon>
        <taxon>Asteroideae</taxon>
        <taxon>Heliantheae alliance</taxon>
        <taxon>Madieae</taxon>
        <taxon>Madiinae</taxon>
        <taxon>Deinandra</taxon>
    </lineage>
</organism>
<evidence type="ECO:0000256" key="2">
    <source>
        <dbReference type="ARBA" id="ARBA00007929"/>
    </source>
</evidence>
<dbReference type="SUPFAM" id="SSF81324">
    <property type="entry name" value="Voltage-gated potassium channels"/>
    <property type="match status" value="1"/>
</dbReference>
<evidence type="ECO:0000256" key="9">
    <source>
        <dbReference type="ARBA" id="ARBA00022989"/>
    </source>
</evidence>
<evidence type="ECO:0000256" key="12">
    <source>
        <dbReference type="ARBA" id="ARBA00023303"/>
    </source>
</evidence>
<dbReference type="PRINTS" id="PR01463">
    <property type="entry name" value="EAGCHANLFMLY"/>
</dbReference>
<dbReference type="InterPro" id="IPR002110">
    <property type="entry name" value="Ankyrin_rpt"/>
</dbReference>
<dbReference type="SMART" id="SM00100">
    <property type="entry name" value="cNMP"/>
    <property type="match status" value="1"/>
</dbReference>
<name>A0AAP0CA24_9ASTR</name>
<feature type="region of interest" description="Disordered" evidence="15">
    <location>
        <begin position="116"/>
        <end position="151"/>
    </location>
</feature>
<dbReference type="InterPro" id="IPR045319">
    <property type="entry name" value="KAT/AKT"/>
</dbReference>
<feature type="transmembrane region" description="Helical" evidence="14">
    <location>
        <begin position="278"/>
        <end position="295"/>
    </location>
</feature>
<comment type="subunit">
    <text evidence="14">The potassium channel is composed of a homo- or heterotetrameric complex of pore-forming subunits.</text>
</comment>
<keyword evidence="11 14" id="KW-0472">Membrane</keyword>
<comment type="domain">
    <text evidence="14">The segment S4 is probably the voltage-sensor and is characterized by a series of positively charged amino acids. The pore-forming region H5 is enclosed by the transmembrane segments S5 and S6 in the Shaker-type (1P/6TM) and contains the GYGD signature motif which seems to be involved in potassium selectivity.</text>
</comment>
<accession>A0AAP0CA24</accession>
<comment type="function">
    <text evidence="14">Potassium channel.</text>
</comment>
<dbReference type="InterPro" id="IPR003938">
    <property type="entry name" value="K_chnl_volt-dep_EAG/ELK/ERG"/>
</dbReference>
<evidence type="ECO:0000256" key="15">
    <source>
        <dbReference type="SAM" id="MobiDB-lite"/>
    </source>
</evidence>
<feature type="compositionally biased region" description="Polar residues" evidence="15">
    <location>
        <begin position="239"/>
        <end position="248"/>
    </location>
</feature>
<dbReference type="FunFam" id="1.10.287.70:FF:000123">
    <property type="entry name" value="Potassium channel KAT3"/>
    <property type="match status" value="1"/>
</dbReference>
<keyword evidence="8 14" id="KW-0630">Potassium</keyword>
<evidence type="ECO:0000256" key="4">
    <source>
        <dbReference type="ARBA" id="ARBA00022538"/>
    </source>
</evidence>
<dbReference type="PANTHER" id="PTHR45743">
    <property type="entry name" value="POTASSIUM CHANNEL AKT1"/>
    <property type="match status" value="1"/>
</dbReference>
<dbReference type="PROSITE" id="PS50042">
    <property type="entry name" value="CNMP_BINDING_3"/>
    <property type="match status" value="1"/>
</dbReference>
<dbReference type="Pfam" id="PF11834">
    <property type="entry name" value="KHA"/>
    <property type="match status" value="1"/>
</dbReference>
<dbReference type="Pfam" id="PF12796">
    <property type="entry name" value="Ank_2"/>
    <property type="match status" value="2"/>
</dbReference>
<feature type="repeat" description="ANK" evidence="13">
    <location>
        <begin position="773"/>
        <end position="805"/>
    </location>
</feature>
<feature type="region of interest" description="Disordered" evidence="15">
    <location>
        <begin position="74"/>
        <end position="94"/>
    </location>
</feature>
<dbReference type="Gene3D" id="1.10.287.70">
    <property type="match status" value="1"/>
</dbReference>
<keyword evidence="5 14" id="KW-0812">Transmembrane</keyword>
<keyword evidence="9 14" id="KW-1133">Transmembrane helix</keyword>
<dbReference type="Pfam" id="PF00520">
    <property type="entry name" value="Ion_trans"/>
    <property type="match status" value="1"/>
</dbReference>
<evidence type="ECO:0000256" key="1">
    <source>
        <dbReference type="ARBA" id="ARBA00004141"/>
    </source>
</evidence>
<dbReference type="Gene3D" id="1.25.40.20">
    <property type="entry name" value="Ankyrin repeat-containing domain"/>
    <property type="match status" value="1"/>
</dbReference>
<dbReference type="PROSITE" id="PS51490">
    <property type="entry name" value="KHA"/>
    <property type="match status" value="1"/>
</dbReference>
<proteinExistence type="inferred from homology"/>
<evidence type="ECO:0000256" key="14">
    <source>
        <dbReference type="RuleBase" id="RU369015"/>
    </source>
</evidence>
<evidence type="ECO:0000256" key="13">
    <source>
        <dbReference type="PROSITE-ProRule" id="PRU00023"/>
    </source>
</evidence>
<evidence type="ECO:0000259" key="17">
    <source>
        <dbReference type="PROSITE" id="PS51490"/>
    </source>
</evidence>
<evidence type="ECO:0000259" key="16">
    <source>
        <dbReference type="PROSITE" id="PS50042"/>
    </source>
</evidence>
<dbReference type="PROSITE" id="PS50297">
    <property type="entry name" value="ANK_REP_REGION"/>
    <property type="match status" value="2"/>
</dbReference>
<protein>
    <recommendedName>
        <fullName evidence="14">Potassium channel</fullName>
    </recommendedName>
</protein>
<feature type="domain" description="KHA" evidence="17">
    <location>
        <begin position="1032"/>
        <end position="1106"/>
    </location>
</feature>
<feature type="transmembrane region" description="Helical" evidence="14">
    <location>
        <begin position="490"/>
        <end position="516"/>
    </location>
</feature>
<dbReference type="InterPro" id="IPR000595">
    <property type="entry name" value="cNMP-bd_dom"/>
</dbReference>
<feature type="repeat" description="ANK" evidence="13">
    <location>
        <begin position="870"/>
        <end position="902"/>
    </location>
</feature>
<evidence type="ECO:0000256" key="3">
    <source>
        <dbReference type="ARBA" id="ARBA00022448"/>
    </source>
</evidence>
<comment type="similarity">
    <text evidence="2 14">Belongs to the potassium channel family. Plant (TC 1.A.1.4) subfamily.</text>
</comment>
<dbReference type="FunFam" id="2.60.120.10:FF:000074">
    <property type="entry name" value="Potassium channel KAT2"/>
    <property type="match status" value="1"/>
</dbReference>
<dbReference type="Proteomes" id="UP001408789">
    <property type="component" value="Unassembled WGS sequence"/>
</dbReference>
<feature type="transmembrane region" description="Helical" evidence="14">
    <location>
        <begin position="410"/>
        <end position="435"/>
    </location>
</feature>
<sequence length="1106" mass="123128">MAEIFSPDKTLMNKKNNIGAFRVSMCGGGAQELEQISRDGSQYSLTTGILPSLGARTNRRVKLRNFIVSPYDRRYRSGSPEGLGGSSDGTPVDTNSQVHGDGACMHVDDVGLEDGEVPNSSELGRNHDGTGKGNIGGDQVLDQVHDVGPGQENLDAAQHKESNFQEIRFEKRARPKSLSPSVLVGNLDSIRSNNEAEFGGYRNLVWRPMKSRCKRGGVSLTHQKCREEEESESAEMVPDSQNPNPDGSSQGGDMEEVVNTVKVGAGALAKSFGDHRGWAWETYLVALVLYTAWVSPFEFGFLEKPELPLSAIDNVVNAFFAIDIILTFFVAYLDKSTYLLVDDPKQIAWRYTSTWLVFDVISTIPSELAHKISTRSLQSYGLFNMFRLWRLRRVSAMFARLEKDQNFNYFWVRCAKLISVTLFAVHSAGCFYYYLAATYSNPGNTWIGYGNSDFKDEGLGARYVTSMYWSITTLTTTGYGDLHAQNRREMIFVICYMLFNLGLTSYLIGNMTNLVVHGTSKTRQFRDTIQAASSFGLRNQLPARLQDQMVAHLCLKFRTDSEGLQQQETIDSLPKAIRSSISHYLFYSLLDKAYLFHGVSNDVLFQLVSEMKAEYFPPKEDVILQNEAPTDFYILVTGAVELLVMKNGVEQVVGEAKRGDLCGEIGVLCYRPQLFTVRTKRLSQLLRLNRTTFLSIVQANVGDGTVIMDNLLEHLKNLNDPVMEGVLIETENMLARGRMDLPLSLCFATRRGDDLLLQKLLKKGLDPNESDNNGRTALHIAASKGSENCVLLLLDYGADPNCIDSEGNVPLWEAIIGNHETVIRLLADNGATLLSGNVGQFSCIAAEQNNLDLLNQIIRYGGDVTRARNDGSTALHVAVCEGNIEMVKFLLDQGANTDQQDHHGWSPRGLAEQQGHEEIKTLFLSVKFTEEPQFSRPPLLVSIPENKRVHEFPRVKFLGRFKSEPTMTRTGPQDSDDGSWIRSRRRRRSDNFHNSLFGIMSNAREGESSIDLVSPRPISMLDGAGGKENPGRVVVSCPEKGDVAGKLVFIPRNFQELLEIGVKKYGFMASKVVNKEGAEVDEIEVVRDGDHLIFVSDSSQTVEELN</sequence>
<evidence type="ECO:0000313" key="19">
    <source>
        <dbReference type="Proteomes" id="UP001408789"/>
    </source>
</evidence>
<reference evidence="18 19" key="1">
    <citation type="submission" date="2024-04" db="EMBL/GenBank/DDBJ databases">
        <title>The reference genome of an endangered Asteraceae, Deinandra increscens subsp. villosa, native to the Central Coast of California.</title>
        <authorList>
            <person name="Guilliams M."/>
            <person name="Hasenstab-Lehman K."/>
            <person name="Meyer R."/>
            <person name="Mcevoy S."/>
        </authorList>
    </citation>
    <scope>NUCLEOTIDE SEQUENCE [LARGE SCALE GENOMIC DNA]</scope>
    <source>
        <tissue evidence="18">Leaf</tissue>
    </source>
</reference>
<dbReference type="InterPro" id="IPR014710">
    <property type="entry name" value="RmlC-like_jellyroll"/>
</dbReference>
<gene>
    <name evidence="18" type="ORF">SSX86_030894</name>
</gene>
<feature type="transmembrane region" description="Helical" evidence="14">
    <location>
        <begin position="315"/>
        <end position="333"/>
    </location>
</feature>
<dbReference type="InterPro" id="IPR005821">
    <property type="entry name" value="Ion_trans_dom"/>
</dbReference>
<comment type="caution">
    <text evidence="14">Lacks conserved residue(s) required for the propagation of feature annotation.</text>
</comment>
<keyword evidence="3 14" id="KW-0813">Transport</keyword>
<keyword evidence="12 14" id="KW-0407">Ion channel</keyword>
<keyword evidence="13" id="KW-0040">ANK repeat</keyword>
<evidence type="ECO:0000256" key="8">
    <source>
        <dbReference type="ARBA" id="ARBA00022958"/>
    </source>
</evidence>
<dbReference type="InterPro" id="IPR021789">
    <property type="entry name" value="KHA_dom"/>
</dbReference>
<dbReference type="PANTHER" id="PTHR45743:SF39">
    <property type="entry name" value="POTASSIUM CHANNEL"/>
    <property type="match status" value="1"/>
</dbReference>
<evidence type="ECO:0000256" key="7">
    <source>
        <dbReference type="ARBA" id="ARBA00022882"/>
    </source>
</evidence>
<keyword evidence="19" id="KW-1185">Reference proteome</keyword>
<dbReference type="GO" id="GO:0034702">
    <property type="term" value="C:monoatomic ion channel complex"/>
    <property type="evidence" value="ECO:0007669"/>
    <property type="project" value="UniProtKB-KW"/>
</dbReference>
<keyword evidence="10 14" id="KW-0406">Ion transport</keyword>
<dbReference type="InterPro" id="IPR018490">
    <property type="entry name" value="cNMP-bd_dom_sf"/>
</dbReference>
<evidence type="ECO:0000313" key="18">
    <source>
        <dbReference type="EMBL" id="KAK9050135.1"/>
    </source>
</evidence>
<evidence type="ECO:0000256" key="11">
    <source>
        <dbReference type="ARBA" id="ARBA00023136"/>
    </source>
</evidence>
<dbReference type="SMART" id="SM00248">
    <property type="entry name" value="ANK"/>
    <property type="match status" value="5"/>
</dbReference>
<comment type="domain">
    <text evidence="14">The KHA domain (rich in hydrophobic and acidic residues) present in the C-terminal part is likely to be important for tetramerization.</text>
</comment>
<dbReference type="PROSITE" id="PS50088">
    <property type="entry name" value="ANK_REPEAT"/>
    <property type="match status" value="2"/>
</dbReference>
<comment type="subcellular location">
    <subcellularLocation>
        <location evidence="1 14">Membrane</location>
        <topology evidence="1 14">Multi-pass membrane protein</topology>
    </subcellularLocation>
</comment>
<feature type="domain" description="Cyclic nucleotide-binding" evidence="16">
    <location>
        <begin position="595"/>
        <end position="714"/>
    </location>
</feature>